<dbReference type="PANTHER" id="PTHR37558:SF1">
    <property type="entry name" value="HTH CENPB-TYPE DOMAIN-CONTAINING PROTEIN"/>
    <property type="match status" value="1"/>
</dbReference>
<evidence type="ECO:0008006" key="4">
    <source>
        <dbReference type="Google" id="ProtNLM"/>
    </source>
</evidence>
<feature type="compositionally biased region" description="Low complexity" evidence="1">
    <location>
        <begin position="29"/>
        <end position="44"/>
    </location>
</feature>
<protein>
    <recommendedName>
        <fullName evidence="4">Myb-like domain-containing protein</fullName>
    </recommendedName>
</protein>
<feature type="region of interest" description="Disordered" evidence="1">
    <location>
        <begin position="21"/>
        <end position="58"/>
    </location>
</feature>
<dbReference type="VEuPathDB" id="FungiDB:AeMF1_017366"/>
<evidence type="ECO:0000313" key="3">
    <source>
        <dbReference type="Proteomes" id="UP000481153"/>
    </source>
</evidence>
<gene>
    <name evidence="2" type="ORF">Ae201684_002215</name>
</gene>
<keyword evidence="3" id="KW-1185">Reference proteome</keyword>
<proteinExistence type="predicted"/>
<dbReference type="AlphaFoldDB" id="A0A6G0XS25"/>
<dbReference type="EMBL" id="VJMJ01000022">
    <property type="protein sequence ID" value="KAF0743161.1"/>
    <property type="molecule type" value="Genomic_DNA"/>
</dbReference>
<accession>A0A6G0XS25</accession>
<dbReference type="Proteomes" id="UP000481153">
    <property type="component" value="Unassembled WGS sequence"/>
</dbReference>
<name>A0A6G0XS25_9STRA</name>
<organism evidence="2 3">
    <name type="scientific">Aphanomyces euteiches</name>
    <dbReference type="NCBI Taxonomy" id="100861"/>
    <lineage>
        <taxon>Eukaryota</taxon>
        <taxon>Sar</taxon>
        <taxon>Stramenopiles</taxon>
        <taxon>Oomycota</taxon>
        <taxon>Saprolegniomycetes</taxon>
        <taxon>Saprolegniales</taxon>
        <taxon>Verrucalvaceae</taxon>
        <taxon>Aphanomyces</taxon>
    </lineage>
</organism>
<evidence type="ECO:0000313" key="2">
    <source>
        <dbReference type="EMBL" id="KAF0743161.1"/>
    </source>
</evidence>
<reference evidence="2 3" key="1">
    <citation type="submission" date="2019-07" db="EMBL/GenBank/DDBJ databases">
        <title>Genomics analysis of Aphanomyces spp. identifies a new class of oomycete effector associated with host adaptation.</title>
        <authorList>
            <person name="Gaulin E."/>
        </authorList>
    </citation>
    <scope>NUCLEOTIDE SEQUENCE [LARGE SCALE GENOMIC DNA]</scope>
    <source>
        <strain evidence="2 3">ATCC 201684</strain>
    </source>
</reference>
<comment type="caution">
    <text evidence="2">The sequence shown here is derived from an EMBL/GenBank/DDBJ whole genome shotgun (WGS) entry which is preliminary data.</text>
</comment>
<evidence type="ECO:0000256" key="1">
    <source>
        <dbReference type="SAM" id="MobiDB-lite"/>
    </source>
</evidence>
<sequence>MFVVTETLKCVECLPLHNSPKSTTHKNQAPAKMTTPMDPTTPATSQSTVSKGKQGDEKRCNWTEDEDIVLLRQVAADLPFLAPYGKILACWHTVAKTLFSSGCLARSIDGKKAQNRFFFLLDEHREYDQNSARKSGVDETTSEKIDLLDDLLAMYDDNKMEQEKKVENKKVESQKNEVYGAAIREAALAGMKKRKSPAADAKPTSKQSMIDALVLNFEADKEIKTQTLAFKRSKLEAEMRERADERAAKAAEKEAERAHQIEMAKIESQKFITMMKMVLYSKEKTT</sequence>
<dbReference type="PANTHER" id="PTHR37558">
    <property type="entry name" value="HTH CENPB-TYPE DOMAIN-CONTAINING PROTEIN"/>
    <property type="match status" value="1"/>
</dbReference>